<evidence type="ECO:0000256" key="2">
    <source>
        <dbReference type="ARBA" id="ARBA00006991"/>
    </source>
</evidence>
<dbReference type="AlphaFoldDB" id="A0A1R0GMA0"/>
<name>A0A1R0GMA0_9FUNG</name>
<dbReference type="FunFam" id="3.30.160.60:FF:000340">
    <property type="entry name" value="zinc finger protein 473 isoform X1"/>
    <property type="match status" value="1"/>
</dbReference>
<dbReference type="Pfam" id="PF00096">
    <property type="entry name" value="zf-C2H2"/>
    <property type="match status" value="2"/>
</dbReference>
<dbReference type="PROSITE" id="PS00028">
    <property type="entry name" value="ZINC_FINGER_C2H2_1"/>
    <property type="match status" value="2"/>
</dbReference>
<dbReference type="SMART" id="SM00355">
    <property type="entry name" value="ZnF_C2H2"/>
    <property type="match status" value="2"/>
</dbReference>
<evidence type="ECO:0000256" key="6">
    <source>
        <dbReference type="ARBA" id="ARBA00022833"/>
    </source>
</evidence>
<proteinExistence type="inferred from homology"/>
<keyword evidence="7" id="KW-0238">DNA-binding</keyword>
<evidence type="ECO:0000259" key="11">
    <source>
        <dbReference type="PROSITE" id="PS50157"/>
    </source>
</evidence>
<keyword evidence="13" id="KW-1185">Reference proteome</keyword>
<gene>
    <name evidence="12" type="ORF">AYI68_g7954</name>
</gene>
<evidence type="ECO:0000256" key="7">
    <source>
        <dbReference type="ARBA" id="ARBA00023125"/>
    </source>
</evidence>
<protein>
    <submittedName>
        <fullName evidence="12">Zinc finger protein</fullName>
    </submittedName>
</protein>
<dbReference type="InterPro" id="IPR050527">
    <property type="entry name" value="Snail/Krueppel_Znf"/>
</dbReference>
<dbReference type="EMBL" id="LSSL01007425">
    <property type="protein sequence ID" value="OLY78006.1"/>
    <property type="molecule type" value="Genomic_DNA"/>
</dbReference>
<feature type="compositionally biased region" description="Basic and acidic residues" evidence="10">
    <location>
        <begin position="365"/>
        <end position="375"/>
    </location>
</feature>
<dbReference type="GO" id="GO:0000981">
    <property type="term" value="F:DNA-binding transcription factor activity, RNA polymerase II-specific"/>
    <property type="evidence" value="ECO:0007669"/>
    <property type="project" value="TreeGrafter"/>
</dbReference>
<comment type="subcellular location">
    <subcellularLocation>
        <location evidence="1">Nucleus</location>
    </subcellularLocation>
</comment>
<dbReference type="PANTHER" id="PTHR24388">
    <property type="entry name" value="ZINC FINGER PROTEIN"/>
    <property type="match status" value="1"/>
</dbReference>
<dbReference type="GO" id="GO:0000978">
    <property type="term" value="F:RNA polymerase II cis-regulatory region sequence-specific DNA binding"/>
    <property type="evidence" value="ECO:0007669"/>
    <property type="project" value="TreeGrafter"/>
</dbReference>
<evidence type="ECO:0000256" key="1">
    <source>
        <dbReference type="ARBA" id="ARBA00004123"/>
    </source>
</evidence>
<feature type="compositionally biased region" description="Polar residues" evidence="10">
    <location>
        <begin position="376"/>
        <end position="387"/>
    </location>
</feature>
<evidence type="ECO:0000256" key="10">
    <source>
        <dbReference type="SAM" id="MobiDB-lite"/>
    </source>
</evidence>
<accession>A0A1R0GMA0</accession>
<evidence type="ECO:0000256" key="3">
    <source>
        <dbReference type="ARBA" id="ARBA00022723"/>
    </source>
</evidence>
<dbReference type="Proteomes" id="UP000187455">
    <property type="component" value="Unassembled WGS sequence"/>
</dbReference>
<evidence type="ECO:0000256" key="8">
    <source>
        <dbReference type="ARBA" id="ARBA00023242"/>
    </source>
</evidence>
<dbReference type="InterPro" id="IPR013087">
    <property type="entry name" value="Znf_C2H2_type"/>
</dbReference>
<keyword evidence="5 9" id="KW-0863">Zinc-finger</keyword>
<evidence type="ECO:0000256" key="5">
    <source>
        <dbReference type="ARBA" id="ARBA00022771"/>
    </source>
</evidence>
<feature type="domain" description="C2H2-type" evidence="11">
    <location>
        <begin position="309"/>
        <end position="336"/>
    </location>
</feature>
<dbReference type="FunFam" id="3.30.160.60:FF:001174">
    <property type="entry name" value="zinc finger protein 527 isoform X1"/>
    <property type="match status" value="1"/>
</dbReference>
<dbReference type="GO" id="GO:0008270">
    <property type="term" value="F:zinc ion binding"/>
    <property type="evidence" value="ECO:0007669"/>
    <property type="project" value="UniProtKB-KW"/>
</dbReference>
<dbReference type="STRING" id="133383.A0A1R0GMA0"/>
<dbReference type="OrthoDB" id="6077919at2759"/>
<dbReference type="InterPro" id="IPR036236">
    <property type="entry name" value="Znf_C2H2_sf"/>
</dbReference>
<evidence type="ECO:0000313" key="12">
    <source>
        <dbReference type="EMBL" id="OLY78006.1"/>
    </source>
</evidence>
<dbReference type="PROSITE" id="PS50157">
    <property type="entry name" value="ZINC_FINGER_C2H2_2"/>
    <property type="match status" value="2"/>
</dbReference>
<evidence type="ECO:0000256" key="4">
    <source>
        <dbReference type="ARBA" id="ARBA00022737"/>
    </source>
</evidence>
<evidence type="ECO:0000313" key="13">
    <source>
        <dbReference type="Proteomes" id="UP000187455"/>
    </source>
</evidence>
<feature type="domain" description="C2H2-type" evidence="11">
    <location>
        <begin position="337"/>
        <end position="366"/>
    </location>
</feature>
<evidence type="ECO:0000256" key="9">
    <source>
        <dbReference type="PROSITE-ProRule" id="PRU00042"/>
    </source>
</evidence>
<keyword evidence="3" id="KW-0479">Metal-binding</keyword>
<comment type="similarity">
    <text evidence="2">Belongs to the krueppel C2H2-type zinc-finger protein family.</text>
</comment>
<keyword evidence="4" id="KW-0677">Repeat</keyword>
<keyword evidence="6" id="KW-0862">Zinc</keyword>
<sequence length="452" mass="51460">MSASDRNGIPMDILYSNINNQVIDFPETKGNDMREGYFEMTSPSHFNNQCERNIANPRSIYGNLGINSGLRKNSDYSISRNFTYNLQSTNDLSERAFEKSCSSPNISSYLRTPTKNTSTSYYIPRNYTTPIGNFNTPTPFSSISNSFVSPTRHLESPIANSRNRYNHPNSVNQLKPQANFLFASPQNLSDNYKMKSMNSLSEIDPFNPVNENNAPFVNYNDSLQSLNNDFSLPSISNSDVFSPQKTNAYILNSNISPNGSCNNLNYENFNSFGNNHLNEFDESLIKKFSINPYIRPGITQYSSSQRKRYMCEVCKKLFARPSTLSTHMHSHTGEKPYHCDWEGCGKKFSVMSNLRRHQKIHSRQQGREDCDRSESSQKGSFVSSESTFDLDSKNSEYVYNKPPLSDQETEICNNGSFSIQNQHLFKEGSSEGYRQSAPKQHTNEYLSSNFLI</sequence>
<dbReference type="GO" id="GO:0005634">
    <property type="term" value="C:nucleus"/>
    <property type="evidence" value="ECO:0007669"/>
    <property type="project" value="UniProtKB-SubCell"/>
</dbReference>
<organism evidence="12 13">
    <name type="scientific">Smittium mucronatum</name>
    <dbReference type="NCBI Taxonomy" id="133383"/>
    <lineage>
        <taxon>Eukaryota</taxon>
        <taxon>Fungi</taxon>
        <taxon>Fungi incertae sedis</taxon>
        <taxon>Zoopagomycota</taxon>
        <taxon>Kickxellomycotina</taxon>
        <taxon>Harpellomycetes</taxon>
        <taxon>Harpellales</taxon>
        <taxon>Legeriomycetaceae</taxon>
        <taxon>Smittium</taxon>
    </lineage>
</organism>
<dbReference type="PANTHER" id="PTHR24388:SF85">
    <property type="entry name" value="ZINC FINGER PROTEIN 367"/>
    <property type="match status" value="1"/>
</dbReference>
<reference evidence="12 13" key="1">
    <citation type="journal article" date="2016" name="Mol. Biol. Evol.">
        <title>Genome-Wide Survey of Gut Fungi (Harpellales) Reveals the First Horizontally Transferred Ubiquitin Gene from a Mosquito Host.</title>
        <authorList>
            <person name="Wang Y."/>
            <person name="White M.M."/>
            <person name="Kvist S."/>
            <person name="Moncalvo J.M."/>
        </authorList>
    </citation>
    <scope>NUCLEOTIDE SEQUENCE [LARGE SCALE GENOMIC DNA]</scope>
    <source>
        <strain evidence="12 13">ALG-7-W6</strain>
    </source>
</reference>
<keyword evidence="8" id="KW-0539">Nucleus</keyword>
<feature type="region of interest" description="Disordered" evidence="10">
    <location>
        <begin position="356"/>
        <end position="387"/>
    </location>
</feature>
<comment type="caution">
    <text evidence="12">The sequence shown here is derived from an EMBL/GenBank/DDBJ whole genome shotgun (WGS) entry which is preliminary data.</text>
</comment>
<dbReference type="Gene3D" id="3.30.160.60">
    <property type="entry name" value="Classic Zinc Finger"/>
    <property type="match status" value="2"/>
</dbReference>
<dbReference type="SUPFAM" id="SSF57667">
    <property type="entry name" value="beta-beta-alpha zinc fingers"/>
    <property type="match status" value="1"/>
</dbReference>